<dbReference type="Proteomes" id="UP000035170">
    <property type="component" value="Unassembled WGS sequence"/>
</dbReference>
<gene>
    <name evidence="6" type="primary">gbpR9</name>
    <name evidence="6" type="ORF">VPARA_60120</name>
</gene>
<dbReference type="InterPro" id="IPR036390">
    <property type="entry name" value="WH_DNA-bd_sf"/>
</dbReference>
<dbReference type="AlphaFoldDB" id="A0A0H2LWD5"/>
<dbReference type="InterPro" id="IPR036388">
    <property type="entry name" value="WH-like_DNA-bd_sf"/>
</dbReference>
<evidence type="ECO:0000256" key="2">
    <source>
        <dbReference type="ARBA" id="ARBA00023015"/>
    </source>
</evidence>
<accession>A0A0H2LWD5</accession>
<keyword evidence="3" id="KW-0238">DNA-binding</keyword>
<dbReference type="PATRIC" id="fig|34073.19.peg.6172"/>
<dbReference type="PANTHER" id="PTHR30419">
    <property type="entry name" value="HTH-TYPE TRANSCRIPTIONAL REGULATOR YBHD"/>
    <property type="match status" value="1"/>
</dbReference>
<sequence length="311" mass="33979">MSLNALSLLNRLLTRGKFRQLQIVLRVAELGSIQRTANAIGITQSGVTQALAHLEQMLEVKLFERHARGMRPTAACIDLLPVARQLMLGIARGAEIVAARQQRSTGFVRLLASSSAIHGLLVRVLPRFAEAEPSIRVQLDEAEGEDQLLAVARSEVDLAVCRRPAVSPEGWAFYPLLPDRFVVVARHAHPLARITSVKVADLSDWEWLLLPAGVAAREHFEKIAAQFKAEPIGFPVTTRALPMLFWLLQERDLLALLPLSLVAPLLASGQLCQVNAEVNLSIEPVGILAPLQLGEAAQKLSDFLQDSTSTV</sequence>
<dbReference type="Gene3D" id="3.40.190.10">
    <property type="entry name" value="Periplasmic binding protein-like II"/>
    <property type="match status" value="2"/>
</dbReference>
<dbReference type="Pfam" id="PF00126">
    <property type="entry name" value="HTH_1"/>
    <property type="match status" value="1"/>
</dbReference>
<keyword evidence="4" id="KW-0804">Transcription</keyword>
<evidence type="ECO:0000256" key="4">
    <source>
        <dbReference type="ARBA" id="ARBA00023163"/>
    </source>
</evidence>
<protein>
    <submittedName>
        <fullName evidence="6">HTH-type transcriptional regulator GbpR</fullName>
    </submittedName>
</protein>
<evidence type="ECO:0000256" key="3">
    <source>
        <dbReference type="ARBA" id="ARBA00023125"/>
    </source>
</evidence>
<keyword evidence="2" id="KW-0805">Transcription regulation</keyword>
<comment type="similarity">
    <text evidence="1">Belongs to the LysR transcriptional regulatory family.</text>
</comment>
<organism evidence="6 7">
    <name type="scientific">Variovorax paradoxus</name>
    <dbReference type="NCBI Taxonomy" id="34073"/>
    <lineage>
        <taxon>Bacteria</taxon>
        <taxon>Pseudomonadati</taxon>
        <taxon>Pseudomonadota</taxon>
        <taxon>Betaproteobacteria</taxon>
        <taxon>Burkholderiales</taxon>
        <taxon>Comamonadaceae</taxon>
        <taxon>Variovorax</taxon>
    </lineage>
</organism>
<dbReference type="InterPro" id="IPR005119">
    <property type="entry name" value="LysR_subst-bd"/>
</dbReference>
<comment type="caution">
    <text evidence="6">The sequence shown here is derived from an EMBL/GenBank/DDBJ whole genome shotgun (WGS) entry which is preliminary data.</text>
</comment>
<dbReference type="PANTHER" id="PTHR30419:SF8">
    <property type="entry name" value="NITROGEN ASSIMILATION TRANSCRIPTIONAL ACTIVATOR-RELATED"/>
    <property type="match status" value="1"/>
</dbReference>
<dbReference type="SUPFAM" id="SSF46785">
    <property type="entry name" value="Winged helix' DNA-binding domain"/>
    <property type="match status" value="1"/>
</dbReference>
<dbReference type="Pfam" id="PF03466">
    <property type="entry name" value="LysR_substrate"/>
    <property type="match status" value="1"/>
</dbReference>
<reference evidence="6 7" key="1">
    <citation type="submission" date="2015-03" db="EMBL/GenBank/DDBJ databases">
        <title>Genome sequence of Variovorax paradoxus TBEA6.</title>
        <authorList>
            <person name="Poehlein A."/>
            <person name="Schuldes J."/>
            <person name="Wuebbeler J.H."/>
            <person name="Hiessl S."/>
            <person name="Steinbuechel A."/>
            <person name="Daniel R."/>
        </authorList>
    </citation>
    <scope>NUCLEOTIDE SEQUENCE [LARGE SCALE GENOMIC DNA]</scope>
    <source>
        <strain evidence="6 7">TBEA6</strain>
    </source>
</reference>
<dbReference type="InterPro" id="IPR000847">
    <property type="entry name" value="LysR_HTH_N"/>
</dbReference>
<keyword evidence="7" id="KW-1185">Reference proteome</keyword>
<proteinExistence type="inferred from homology"/>
<evidence type="ECO:0000259" key="5">
    <source>
        <dbReference type="PROSITE" id="PS50931"/>
    </source>
</evidence>
<evidence type="ECO:0000313" key="7">
    <source>
        <dbReference type="Proteomes" id="UP000035170"/>
    </source>
</evidence>
<evidence type="ECO:0000313" key="6">
    <source>
        <dbReference type="EMBL" id="KLN52842.1"/>
    </source>
</evidence>
<dbReference type="Gene3D" id="1.10.10.10">
    <property type="entry name" value="Winged helix-like DNA-binding domain superfamily/Winged helix DNA-binding domain"/>
    <property type="match status" value="1"/>
</dbReference>
<dbReference type="InterPro" id="IPR050950">
    <property type="entry name" value="HTH-type_LysR_regulators"/>
</dbReference>
<dbReference type="SUPFAM" id="SSF53850">
    <property type="entry name" value="Periplasmic binding protein-like II"/>
    <property type="match status" value="1"/>
</dbReference>
<dbReference type="EMBL" id="JZWI01000043">
    <property type="protein sequence ID" value="KLN52842.1"/>
    <property type="molecule type" value="Genomic_DNA"/>
</dbReference>
<dbReference type="PROSITE" id="PS50931">
    <property type="entry name" value="HTH_LYSR"/>
    <property type="match status" value="1"/>
</dbReference>
<dbReference type="GO" id="GO:0005829">
    <property type="term" value="C:cytosol"/>
    <property type="evidence" value="ECO:0007669"/>
    <property type="project" value="TreeGrafter"/>
</dbReference>
<evidence type="ECO:0000256" key="1">
    <source>
        <dbReference type="ARBA" id="ARBA00009437"/>
    </source>
</evidence>
<dbReference type="GO" id="GO:0003700">
    <property type="term" value="F:DNA-binding transcription factor activity"/>
    <property type="evidence" value="ECO:0007669"/>
    <property type="project" value="InterPro"/>
</dbReference>
<dbReference type="GO" id="GO:0003677">
    <property type="term" value="F:DNA binding"/>
    <property type="evidence" value="ECO:0007669"/>
    <property type="project" value="UniProtKB-KW"/>
</dbReference>
<feature type="domain" description="HTH lysR-type" evidence="5">
    <location>
        <begin position="17"/>
        <end position="73"/>
    </location>
</feature>
<name>A0A0H2LWD5_VARPD</name>